<dbReference type="CDD" id="cd09113">
    <property type="entry name" value="PLDc_ymdC_like_2"/>
    <property type="match status" value="1"/>
</dbReference>
<protein>
    <submittedName>
        <fullName evidence="2">Phospholipase D family protein</fullName>
    </submittedName>
</protein>
<dbReference type="Proteomes" id="UP001595840">
    <property type="component" value="Unassembled WGS sequence"/>
</dbReference>
<comment type="caution">
    <text evidence="2">The sequence shown here is derived from an EMBL/GenBank/DDBJ whole genome shotgun (WGS) entry which is preliminary data.</text>
</comment>
<dbReference type="PROSITE" id="PS50035">
    <property type="entry name" value="PLD"/>
    <property type="match status" value="2"/>
</dbReference>
<reference evidence="3" key="1">
    <citation type="journal article" date="2019" name="Int. J. Syst. Evol. Microbiol.">
        <title>The Global Catalogue of Microorganisms (GCM) 10K type strain sequencing project: providing services to taxonomists for standard genome sequencing and annotation.</title>
        <authorList>
            <consortium name="The Broad Institute Genomics Platform"/>
            <consortium name="The Broad Institute Genome Sequencing Center for Infectious Disease"/>
            <person name="Wu L."/>
            <person name="Ma J."/>
        </authorList>
    </citation>
    <scope>NUCLEOTIDE SEQUENCE [LARGE SCALE GENOMIC DNA]</scope>
    <source>
        <strain evidence="3">CECT 8570</strain>
    </source>
</reference>
<proteinExistence type="predicted"/>
<sequence length="511" mass="58029">MGVSYRLFSLVSLVIFQLGCASLPEQEPRPEVLSFKNTQATRLGELAAHINADTTPPQQAFIPLNDGREALVARLALILQAEKSIDVQYYLYHNDTVGRLFTQYLIEASQRGVRVRLLVDDMATNWRDKDFAIIDQYPNIEVRLFNPFSVRGALRSTQFLFDFSRVNHRMHNKALIVDNQMAIAGGRNIGNQYFSKGGVQFADMDMLVTASATEDLSNVFDRYWNSDQVYPISQLVPLNTLTEQDRKAVQQVLIDSLTTPESKQYVRELVQTDFYRRAKDNQLRWFYGSVDIYADPPDKRLDKNKDAYLISMLKPSLDSAKKSLFILSPYFVPGDQGVAYLAQKVKQGVEVTVVTNSLAATDVSAVHAGYSRYRQALLEAGVVLYEIKAVQGKTDKHWLGSSKSSLHAKTYIVDEHTTFVGSMNLDPRSIEINTETGVIFHDTKLAKHLLEQINSGPDGRYWQLRLHKGRVAWFESDNFGREPDFTTEPQTSFLNRVWITFIGLFPIESQL</sequence>
<dbReference type="PANTHER" id="PTHR21248:SF12">
    <property type="entry name" value="CARDIOLIPIN SYNTHASE C"/>
    <property type="match status" value="1"/>
</dbReference>
<feature type="domain" description="PLD phosphodiesterase" evidence="1">
    <location>
        <begin position="166"/>
        <end position="193"/>
    </location>
</feature>
<dbReference type="CDD" id="cd09111">
    <property type="entry name" value="PLDc_ymdC_like_1"/>
    <property type="match status" value="1"/>
</dbReference>
<evidence type="ECO:0000313" key="3">
    <source>
        <dbReference type="Proteomes" id="UP001595840"/>
    </source>
</evidence>
<dbReference type="SUPFAM" id="SSF56024">
    <property type="entry name" value="Phospholipase D/nuclease"/>
    <property type="match status" value="2"/>
</dbReference>
<keyword evidence="3" id="KW-1185">Reference proteome</keyword>
<gene>
    <name evidence="2" type="ORF">ACFOX3_00810</name>
</gene>
<evidence type="ECO:0000259" key="1">
    <source>
        <dbReference type="PROSITE" id="PS50035"/>
    </source>
</evidence>
<name>A0ABV8UYS9_9GAMM</name>
<dbReference type="PANTHER" id="PTHR21248">
    <property type="entry name" value="CARDIOLIPIN SYNTHASE"/>
    <property type="match status" value="1"/>
</dbReference>
<dbReference type="SMART" id="SM00155">
    <property type="entry name" value="PLDc"/>
    <property type="match status" value="2"/>
</dbReference>
<dbReference type="InterPro" id="IPR025202">
    <property type="entry name" value="PLD-like_dom"/>
</dbReference>
<accession>A0ABV8UYS9</accession>
<dbReference type="InterPro" id="IPR001736">
    <property type="entry name" value="PLipase_D/transphosphatidylase"/>
</dbReference>
<dbReference type="EMBL" id="JBHSCX010000001">
    <property type="protein sequence ID" value="MFC4360816.1"/>
    <property type="molecule type" value="Genomic_DNA"/>
</dbReference>
<dbReference type="Pfam" id="PF13091">
    <property type="entry name" value="PLDc_2"/>
    <property type="match status" value="2"/>
</dbReference>
<organism evidence="2 3">
    <name type="scientific">Simiduia curdlanivorans</name>
    <dbReference type="NCBI Taxonomy" id="1492769"/>
    <lineage>
        <taxon>Bacteria</taxon>
        <taxon>Pseudomonadati</taxon>
        <taxon>Pseudomonadota</taxon>
        <taxon>Gammaproteobacteria</taxon>
        <taxon>Cellvibrionales</taxon>
        <taxon>Cellvibrionaceae</taxon>
        <taxon>Simiduia</taxon>
    </lineage>
</organism>
<feature type="domain" description="PLD phosphodiesterase" evidence="1">
    <location>
        <begin position="402"/>
        <end position="429"/>
    </location>
</feature>
<dbReference type="RefSeq" id="WP_380736095.1">
    <property type="nucleotide sequence ID" value="NZ_JBHSCX010000001.1"/>
</dbReference>
<evidence type="ECO:0000313" key="2">
    <source>
        <dbReference type="EMBL" id="MFC4360816.1"/>
    </source>
</evidence>
<dbReference type="Gene3D" id="3.30.870.10">
    <property type="entry name" value="Endonuclease Chain A"/>
    <property type="match status" value="2"/>
</dbReference>